<dbReference type="InterPro" id="IPR024079">
    <property type="entry name" value="MetalloPept_cat_dom_sf"/>
</dbReference>
<comment type="caution">
    <text evidence="1">The sequence shown here is derived from an EMBL/GenBank/DDBJ whole genome shotgun (WGS) entry which is preliminary data.</text>
</comment>
<evidence type="ECO:0008006" key="3">
    <source>
        <dbReference type="Google" id="ProtNLM"/>
    </source>
</evidence>
<keyword evidence="2" id="KW-1185">Reference proteome</keyword>
<evidence type="ECO:0000313" key="1">
    <source>
        <dbReference type="EMBL" id="KAK7417657.1"/>
    </source>
</evidence>
<protein>
    <recommendedName>
        <fullName evidence="3">Peptidase M10 metallopeptidase domain-containing protein</fullName>
    </recommendedName>
</protein>
<dbReference type="Gene3D" id="3.40.390.10">
    <property type="entry name" value="Collagenase (Catalytic Domain)"/>
    <property type="match status" value="1"/>
</dbReference>
<accession>A0ABR1H958</accession>
<dbReference type="EMBL" id="JAZAVJ010000055">
    <property type="protein sequence ID" value="KAK7417657.1"/>
    <property type="molecule type" value="Genomic_DNA"/>
</dbReference>
<dbReference type="Proteomes" id="UP001498476">
    <property type="component" value="Unassembled WGS sequence"/>
</dbReference>
<gene>
    <name evidence="1" type="ORF">QQX98_004478</name>
</gene>
<organism evidence="1 2">
    <name type="scientific">Neonectria punicea</name>
    <dbReference type="NCBI Taxonomy" id="979145"/>
    <lineage>
        <taxon>Eukaryota</taxon>
        <taxon>Fungi</taxon>
        <taxon>Dikarya</taxon>
        <taxon>Ascomycota</taxon>
        <taxon>Pezizomycotina</taxon>
        <taxon>Sordariomycetes</taxon>
        <taxon>Hypocreomycetidae</taxon>
        <taxon>Hypocreales</taxon>
        <taxon>Nectriaceae</taxon>
        <taxon>Neonectria</taxon>
    </lineage>
</organism>
<proteinExistence type="predicted"/>
<reference evidence="1 2" key="1">
    <citation type="journal article" date="2025" name="Microbiol. Resour. Announc.">
        <title>Draft genome sequences for Neonectria magnoliae and Neonectria punicea, canker pathogens of Liriodendron tulipifera and Acer saccharum in West Virginia.</title>
        <authorList>
            <person name="Petronek H.M."/>
            <person name="Kasson M.T."/>
            <person name="Metheny A.M."/>
            <person name="Stauder C.M."/>
            <person name="Lovett B."/>
            <person name="Lynch S.C."/>
            <person name="Garnas J.R."/>
            <person name="Kasson L.R."/>
            <person name="Stajich J.E."/>
        </authorList>
    </citation>
    <scope>NUCLEOTIDE SEQUENCE [LARGE SCALE GENOMIC DNA]</scope>
    <source>
        <strain evidence="1 2">NRRL 64653</strain>
    </source>
</reference>
<sequence>MAAFVRWEKHATRYKYLAFPPWWLLFEQQFIQASFSGLKSPGSVIKCAARRQGSDSQEDTDYAAVQLAIAAAVWNKADVDVTFEWVHLAKDATFVRFHAGKDDGTLAMAFFPNSDAFAPDWKPYMWKVLTHELGHVLGIRHEFAIEGNPFYSIKAG</sequence>
<dbReference type="SUPFAM" id="SSF55486">
    <property type="entry name" value="Metalloproteases ('zincins'), catalytic domain"/>
    <property type="match status" value="1"/>
</dbReference>
<name>A0ABR1H958_9HYPO</name>
<evidence type="ECO:0000313" key="2">
    <source>
        <dbReference type="Proteomes" id="UP001498476"/>
    </source>
</evidence>